<dbReference type="PANTHER" id="PTHR10642:SF26">
    <property type="entry name" value="RIBONUCLEASE H1"/>
    <property type="match status" value="1"/>
</dbReference>
<dbReference type="PANTHER" id="PTHR10642">
    <property type="entry name" value="RIBONUCLEASE H1"/>
    <property type="match status" value="1"/>
</dbReference>
<evidence type="ECO:0000256" key="5">
    <source>
        <dbReference type="ARBA" id="ARBA00022723"/>
    </source>
</evidence>
<evidence type="ECO:0000256" key="7">
    <source>
        <dbReference type="ARBA" id="ARBA00022801"/>
    </source>
</evidence>
<evidence type="ECO:0000256" key="6">
    <source>
        <dbReference type="ARBA" id="ARBA00022759"/>
    </source>
</evidence>
<evidence type="ECO:0000259" key="8">
    <source>
        <dbReference type="PROSITE" id="PS50879"/>
    </source>
</evidence>
<accession>A0A6A6TR47</accession>
<dbReference type="EMBL" id="MU004289">
    <property type="protein sequence ID" value="KAF2662515.1"/>
    <property type="molecule type" value="Genomic_DNA"/>
</dbReference>
<dbReference type="InterPro" id="IPR012337">
    <property type="entry name" value="RNaseH-like_sf"/>
</dbReference>
<protein>
    <recommendedName>
        <fullName evidence="3">ribonuclease H</fullName>
        <ecNumber evidence="3">3.1.26.4</ecNumber>
    </recommendedName>
</protein>
<evidence type="ECO:0000256" key="4">
    <source>
        <dbReference type="ARBA" id="ARBA00022722"/>
    </source>
</evidence>
<dbReference type="PROSITE" id="PS50879">
    <property type="entry name" value="RNASE_H_1"/>
    <property type="match status" value="1"/>
</dbReference>
<dbReference type="CDD" id="cd13934">
    <property type="entry name" value="RNase_H_Dikarya_like"/>
    <property type="match status" value="1"/>
</dbReference>
<dbReference type="GO" id="GO:0004523">
    <property type="term" value="F:RNA-DNA hybrid ribonuclease activity"/>
    <property type="evidence" value="ECO:0007669"/>
    <property type="project" value="UniProtKB-EC"/>
</dbReference>
<sequence length="240" mass="26254">MTNYPENDRISNRKAIFCPRTETWSVPMLVEECPECNTFFLYCCQCAPDKGEDDRPCHHFPIVFTDGACTNNGRPEAKAGIGIAYGIDTDSTLSLSITDAEDDFPVRSNQRAELCAAITGLKTLASIYVSKGAKRTSEANSKGLIVATDSEYVVKGMTEWLPAWKANNWRTSKGKTPVNLDLFVKLDELMTKYEAKGAAIGLWHIPREENRIADRLAKLAAVDGDVAGLLTLGGLTLAGE</sequence>
<dbReference type="GO" id="GO:0043137">
    <property type="term" value="P:DNA replication, removal of RNA primer"/>
    <property type="evidence" value="ECO:0007669"/>
    <property type="project" value="TreeGrafter"/>
</dbReference>
<comment type="catalytic activity">
    <reaction evidence="1">
        <text>Endonucleolytic cleavage to 5'-phosphomonoester.</text>
        <dbReference type="EC" id="3.1.26.4"/>
    </reaction>
</comment>
<proteinExistence type="inferred from homology"/>
<keyword evidence="10" id="KW-1185">Reference proteome</keyword>
<dbReference type="InterPro" id="IPR050092">
    <property type="entry name" value="RNase_H"/>
</dbReference>
<dbReference type="GO" id="GO:0046872">
    <property type="term" value="F:metal ion binding"/>
    <property type="evidence" value="ECO:0007669"/>
    <property type="project" value="UniProtKB-KW"/>
</dbReference>
<organism evidence="9 10">
    <name type="scientific">Lophiostoma macrostomum CBS 122681</name>
    <dbReference type="NCBI Taxonomy" id="1314788"/>
    <lineage>
        <taxon>Eukaryota</taxon>
        <taxon>Fungi</taxon>
        <taxon>Dikarya</taxon>
        <taxon>Ascomycota</taxon>
        <taxon>Pezizomycotina</taxon>
        <taxon>Dothideomycetes</taxon>
        <taxon>Pleosporomycetidae</taxon>
        <taxon>Pleosporales</taxon>
        <taxon>Lophiostomataceae</taxon>
        <taxon>Lophiostoma</taxon>
    </lineage>
</organism>
<gene>
    <name evidence="9" type="ORF">K491DRAFT_686392</name>
</gene>
<dbReference type="EC" id="3.1.26.4" evidence="3"/>
<feature type="domain" description="RNase H type-1" evidence="8">
    <location>
        <begin position="57"/>
        <end position="222"/>
    </location>
</feature>
<evidence type="ECO:0000256" key="1">
    <source>
        <dbReference type="ARBA" id="ARBA00000077"/>
    </source>
</evidence>
<dbReference type="GO" id="GO:0003676">
    <property type="term" value="F:nucleic acid binding"/>
    <property type="evidence" value="ECO:0007669"/>
    <property type="project" value="InterPro"/>
</dbReference>
<evidence type="ECO:0000313" key="9">
    <source>
        <dbReference type="EMBL" id="KAF2662515.1"/>
    </source>
</evidence>
<comment type="similarity">
    <text evidence="2">Belongs to the RNase H family.</text>
</comment>
<dbReference type="Pfam" id="PF00075">
    <property type="entry name" value="RNase_H"/>
    <property type="match status" value="1"/>
</dbReference>
<dbReference type="Proteomes" id="UP000799324">
    <property type="component" value="Unassembled WGS sequence"/>
</dbReference>
<evidence type="ECO:0000256" key="2">
    <source>
        <dbReference type="ARBA" id="ARBA00005300"/>
    </source>
</evidence>
<dbReference type="AlphaFoldDB" id="A0A6A6TR47"/>
<evidence type="ECO:0000313" key="10">
    <source>
        <dbReference type="Proteomes" id="UP000799324"/>
    </source>
</evidence>
<keyword evidence="4" id="KW-0540">Nuclease</keyword>
<dbReference type="Gene3D" id="3.30.420.10">
    <property type="entry name" value="Ribonuclease H-like superfamily/Ribonuclease H"/>
    <property type="match status" value="1"/>
</dbReference>
<keyword evidence="7" id="KW-0378">Hydrolase</keyword>
<dbReference type="OrthoDB" id="245563at2759"/>
<keyword evidence="6" id="KW-0255">Endonuclease</keyword>
<reference evidence="9" key="1">
    <citation type="journal article" date="2020" name="Stud. Mycol.">
        <title>101 Dothideomycetes genomes: a test case for predicting lifestyles and emergence of pathogens.</title>
        <authorList>
            <person name="Haridas S."/>
            <person name="Albert R."/>
            <person name="Binder M."/>
            <person name="Bloem J."/>
            <person name="Labutti K."/>
            <person name="Salamov A."/>
            <person name="Andreopoulos B."/>
            <person name="Baker S."/>
            <person name="Barry K."/>
            <person name="Bills G."/>
            <person name="Bluhm B."/>
            <person name="Cannon C."/>
            <person name="Castanera R."/>
            <person name="Culley D."/>
            <person name="Daum C."/>
            <person name="Ezra D."/>
            <person name="Gonzalez J."/>
            <person name="Henrissat B."/>
            <person name="Kuo A."/>
            <person name="Liang C."/>
            <person name="Lipzen A."/>
            <person name="Lutzoni F."/>
            <person name="Magnuson J."/>
            <person name="Mondo S."/>
            <person name="Nolan M."/>
            <person name="Ohm R."/>
            <person name="Pangilinan J."/>
            <person name="Park H.-J."/>
            <person name="Ramirez L."/>
            <person name="Alfaro M."/>
            <person name="Sun H."/>
            <person name="Tritt A."/>
            <person name="Yoshinaga Y."/>
            <person name="Zwiers L.-H."/>
            <person name="Turgeon B."/>
            <person name="Goodwin S."/>
            <person name="Spatafora J."/>
            <person name="Crous P."/>
            <person name="Grigoriev I."/>
        </authorList>
    </citation>
    <scope>NUCLEOTIDE SEQUENCE</scope>
    <source>
        <strain evidence="9">CBS 122681</strain>
    </source>
</reference>
<dbReference type="SUPFAM" id="SSF53098">
    <property type="entry name" value="Ribonuclease H-like"/>
    <property type="match status" value="1"/>
</dbReference>
<keyword evidence="5" id="KW-0479">Metal-binding</keyword>
<evidence type="ECO:0000256" key="3">
    <source>
        <dbReference type="ARBA" id="ARBA00012180"/>
    </source>
</evidence>
<dbReference type="InterPro" id="IPR036397">
    <property type="entry name" value="RNaseH_sf"/>
</dbReference>
<name>A0A6A6TR47_9PLEO</name>
<dbReference type="InterPro" id="IPR002156">
    <property type="entry name" value="RNaseH_domain"/>
</dbReference>